<dbReference type="InterPro" id="IPR000468">
    <property type="entry name" value="Barstar"/>
</dbReference>
<name>A0ABV7B580_9GAMM</name>
<evidence type="ECO:0000259" key="2">
    <source>
        <dbReference type="Pfam" id="PF01337"/>
    </source>
</evidence>
<gene>
    <name evidence="3" type="ORF">ACFODV_05170</name>
</gene>
<dbReference type="EMBL" id="JBHRSQ010000008">
    <property type="protein sequence ID" value="MFC2991415.1"/>
    <property type="molecule type" value="Genomic_DNA"/>
</dbReference>
<dbReference type="Pfam" id="PF01337">
    <property type="entry name" value="Barstar"/>
    <property type="match status" value="1"/>
</dbReference>
<sequence>MTLRSSGEALARFLANPAHSGIYRLGASGATDIGEAEGLCWHCLPVPRRWNSETLLDALAASLAFPAHFGRNWDAAWDCLTELEWKAGKARVILVPAAPADGEAMAIFLELMSDASHHWAARGKSLAILMVEDGVCGEEDDFAGEVPAWLAALPSLSDTALGETG</sequence>
<proteinExistence type="inferred from homology"/>
<evidence type="ECO:0000313" key="4">
    <source>
        <dbReference type="Proteomes" id="UP001595386"/>
    </source>
</evidence>
<protein>
    <submittedName>
        <fullName evidence="3">Barstar family protein</fullName>
    </submittedName>
</protein>
<organism evidence="3 4">
    <name type="scientific">Halomonas tibetensis</name>
    <dbReference type="NCBI Taxonomy" id="2259590"/>
    <lineage>
        <taxon>Bacteria</taxon>
        <taxon>Pseudomonadati</taxon>
        <taxon>Pseudomonadota</taxon>
        <taxon>Gammaproteobacteria</taxon>
        <taxon>Oceanospirillales</taxon>
        <taxon>Halomonadaceae</taxon>
        <taxon>Halomonas</taxon>
    </lineage>
</organism>
<dbReference type="SUPFAM" id="SSF52038">
    <property type="entry name" value="Barstar-related"/>
    <property type="match status" value="1"/>
</dbReference>
<dbReference type="RefSeq" id="WP_379755675.1">
    <property type="nucleotide sequence ID" value="NZ_JBHRSQ010000008.1"/>
</dbReference>
<dbReference type="InterPro" id="IPR035905">
    <property type="entry name" value="Barstar-like_sf"/>
</dbReference>
<evidence type="ECO:0000256" key="1">
    <source>
        <dbReference type="ARBA" id="ARBA00006845"/>
    </source>
</evidence>
<keyword evidence="4" id="KW-1185">Reference proteome</keyword>
<evidence type="ECO:0000313" key="3">
    <source>
        <dbReference type="EMBL" id="MFC2991415.1"/>
    </source>
</evidence>
<dbReference type="Gene3D" id="3.30.370.10">
    <property type="entry name" value="Barstar-like"/>
    <property type="match status" value="1"/>
</dbReference>
<reference evidence="4" key="1">
    <citation type="journal article" date="2019" name="Int. J. Syst. Evol. Microbiol.">
        <title>The Global Catalogue of Microorganisms (GCM) 10K type strain sequencing project: providing services to taxonomists for standard genome sequencing and annotation.</title>
        <authorList>
            <consortium name="The Broad Institute Genomics Platform"/>
            <consortium name="The Broad Institute Genome Sequencing Center for Infectious Disease"/>
            <person name="Wu L."/>
            <person name="Ma J."/>
        </authorList>
    </citation>
    <scope>NUCLEOTIDE SEQUENCE [LARGE SCALE GENOMIC DNA]</scope>
    <source>
        <strain evidence="4">KCTC 52660</strain>
    </source>
</reference>
<accession>A0ABV7B580</accession>
<comment type="similarity">
    <text evidence="1">Belongs to the barstar family.</text>
</comment>
<dbReference type="Proteomes" id="UP001595386">
    <property type="component" value="Unassembled WGS sequence"/>
</dbReference>
<comment type="caution">
    <text evidence="3">The sequence shown here is derived from an EMBL/GenBank/DDBJ whole genome shotgun (WGS) entry which is preliminary data.</text>
</comment>
<feature type="domain" description="Barstar (barnase inhibitor)" evidence="2">
    <location>
        <begin position="52"/>
        <end position="129"/>
    </location>
</feature>